<protein>
    <recommendedName>
        <fullName evidence="4">DUF305 domain-containing protein</fullName>
    </recommendedName>
</protein>
<reference evidence="2 3" key="1">
    <citation type="submission" date="2020-10" db="EMBL/GenBank/DDBJ databases">
        <authorList>
            <person name="Castelo-Branco R."/>
            <person name="Eusebio N."/>
            <person name="Adriana R."/>
            <person name="Vieira A."/>
            <person name="Brugerolle De Fraissinette N."/>
            <person name="Rezende De Castro R."/>
            <person name="Schneider M.P."/>
            <person name="Vasconcelos V."/>
            <person name="Leao P.N."/>
        </authorList>
    </citation>
    <scope>NUCLEOTIDE SEQUENCE [LARGE SCALE GENOMIC DNA]</scope>
    <source>
        <strain evidence="2 3">LEGE 06123</strain>
    </source>
</reference>
<gene>
    <name evidence="2" type="ORF">IQ230_11075</name>
</gene>
<evidence type="ECO:0008006" key="4">
    <source>
        <dbReference type="Google" id="ProtNLM"/>
    </source>
</evidence>
<evidence type="ECO:0000313" key="3">
    <source>
        <dbReference type="Proteomes" id="UP000651156"/>
    </source>
</evidence>
<dbReference type="RefSeq" id="WP_193932055.1">
    <property type="nucleotide sequence ID" value="NZ_CAWPMZ010000048.1"/>
</dbReference>
<accession>A0ABR9URJ8</accession>
<name>A0ABR9URJ8_9CHRO</name>
<sequence length="102" mass="11641">MATTVQAAQLDSNVVANVKTVKSQNLIAQMHPRSRFDATRTRPFIDEMILLHMQMVDAAQRAMQSSDTEIKKMAEETMKSSNARINSLMEMRRRFLENPDKG</sequence>
<dbReference type="Proteomes" id="UP000651156">
    <property type="component" value="Unassembled WGS sequence"/>
</dbReference>
<keyword evidence="1" id="KW-0175">Coiled coil</keyword>
<evidence type="ECO:0000313" key="2">
    <source>
        <dbReference type="EMBL" id="MBE9190884.1"/>
    </source>
</evidence>
<organism evidence="2 3">
    <name type="scientific">Gloeocapsopsis crepidinum LEGE 06123</name>
    <dbReference type="NCBI Taxonomy" id="588587"/>
    <lineage>
        <taxon>Bacteria</taxon>
        <taxon>Bacillati</taxon>
        <taxon>Cyanobacteriota</taxon>
        <taxon>Cyanophyceae</taxon>
        <taxon>Oscillatoriophycideae</taxon>
        <taxon>Chroococcales</taxon>
        <taxon>Chroococcaceae</taxon>
        <taxon>Gloeocapsopsis</taxon>
    </lineage>
</organism>
<keyword evidence="3" id="KW-1185">Reference proteome</keyword>
<proteinExistence type="predicted"/>
<evidence type="ECO:0000256" key="1">
    <source>
        <dbReference type="SAM" id="Coils"/>
    </source>
</evidence>
<comment type="caution">
    <text evidence="2">The sequence shown here is derived from an EMBL/GenBank/DDBJ whole genome shotgun (WGS) entry which is preliminary data.</text>
</comment>
<feature type="coiled-coil region" evidence="1">
    <location>
        <begin position="56"/>
        <end position="91"/>
    </location>
</feature>
<dbReference type="EMBL" id="JADEWN010000023">
    <property type="protein sequence ID" value="MBE9190884.1"/>
    <property type="molecule type" value="Genomic_DNA"/>
</dbReference>